<reference evidence="5 6" key="1">
    <citation type="submission" date="2022-09" db="EMBL/GenBank/DDBJ databases">
        <title>Enrichment on poylsaccharides allowed isolation of novel metabolic and taxonomic groups of Haloarchaea.</title>
        <authorList>
            <person name="Sorokin D.Y."/>
            <person name="Elcheninov A.G."/>
            <person name="Khizhniak T.V."/>
            <person name="Kolganova T.V."/>
            <person name="Kublanov I.V."/>
        </authorList>
    </citation>
    <scope>NUCLEOTIDE SEQUENCE [LARGE SCALE GENOMIC DNA]</scope>
    <source>
        <strain evidence="5 6">AArc-m2/3/4</strain>
    </source>
</reference>
<accession>A0ABT2QLA8</accession>
<evidence type="ECO:0000256" key="3">
    <source>
        <dbReference type="SAM" id="MobiDB-lite"/>
    </source>
</evidence>
<evidence type="ECO:0000256" key="1">
    <source>
        <dbReference type="ARBA" id="ARBA00007787"/>
    </source>
</evidence>
<comment type="caution">
    <text evidence="5">The sequence shown here is derived from an EMBL/GenBank/DDBJ whole genome shotgun (WGS) entry which is preliminary data.</text>
</comment>
<dbReference type="Pfam" id="PF13462">
    <property type="entry name" value="Thioredoxin_4"/>
    <property type="match status" value="1"/>
</dbReference>
<dbReference type="RefSeq" id="WP_338009360.1">
    <property type="nucleotide sequence ID" value="NZ_JAOPKB010000023.1"/>
</dbReference>
<protein>
    <submittedName>
        <fullName evidence="5">DsbA family protein</fullName>
    </submittedName>
</protein>
<proteinExistence type="inferred from homology"/>
<feature type="domain" description="Thioredoxin-like fold" evidence="4">
    <location>
        <begin position="63"/>
        <end position="218"/>
    </location>
</feature>
<keyword evidence="2" id="KW-0813">Transport</keyword>
<comment type="similarity">
    <text evidence="1">Belongs to the glutaredoxin family.</text>
</comment>
<dbReference type="EMBL" id="JAOPKB010000023">
    <property type="protein sequence ID" value="MCU4975725.1"/>
    <property type="molecule type" value="Genomic_DNA"/>
</dbReference>
<feature type="region of interest" description="Disordered" evidence="3">
    <location>
        <begin position="1"/>
        <end position="25"/>
    </location>
</feature>
<dbReference type="SUPFAM" id="SSF52833">
    <property type="entry name" value="Thioredoxin-like"/>
    <property type="match status" value="1"/>
</dbReference>
<organism evidence="5 6">
    <name type="scientific">Natronoglomus mannanivorans</name>
    <dbReference type="NCBI Taxonomy" id="2979990"/>
    <lineage>
        <taxon>Archaea</taxon>
        <taxon>Methanobacteriati</taxon>
        <taxon>Methanobacteriota</taxon>
        <taxon>Stenosarchaea group</taxon>
        <taxon>Halobacteria</taxon>
        <taxon>Halobacteriales</taxon>
        <taxon>Natrialbaceae</taxon>
        <taxon>Natronoglomus</taxon>
    </lineage>
</organism>
<dbReference type="Proteomes" id="UP001320972">
    <property type="component" value="Unassembled WGS sequence"/>
</dbReference>
<dbReference type="InterPro" id="IPR036249">
    <property type="entry name" value="Thioredoxin-like_sf"/>
</dbReference>
<name>A0ABT2QLA8_9EURY</name>
<keyword evidence="2" id="KW-0249">Electron transport</keyword>
<evidence type="ECO:0000259" key="4">
    <source>
        <dbReference type="Pfam" id="PF13462"/>
    </source>
</evidence>
<evidence type="ECO:0000313" key="5">
    <source>
        <dbReference type="EMBL" id="MCU4975725.1"/>
    </source>
</evidence>
<keyword evidence="6" id="KW-1185">Reference proteome</keyword>
<dbReference type="Gene3D" id="3.40.30.10">
    <property type="entry name" value="Glutaredoxin"/>
    <property type="match status" value="1"/>
</dbReference>
<evidence type="ECO:0000313" key="6">
    <source>
        <dbReference type="Proteomes" id="UP001320972"/>
    </source>
</evidence>
<dbReference type="InterPro" id="IPR012336">
    <property type="entry name" value="Thioredoxin-like_fold"/>
</dbReference>
<dbReference type="CDD" id="cd02972">
    <property type="entry name" value="DsbA_family"/>
    <property type="match status" value="1"/>
</dbReference>
<evidence type="ECO:0000256" key="2">
    <source>
        <dbReference type="ARBA" id="ARBA00022982"/>
    </source>
</evidence>
<gene>
    <name evidence="5" type="ORF">OB955_23875</name>
</gene>
<sequence>MNPHWRPRQARGDDPPETVLTDGGPTRRAVLATISGAATVGVAGCLSDDSRDCSGEQRRAEVPARGDPDSAISIDYYRDFSCGSCATYEAGIVPFLTSNYIDPEIVRYETHDFPVLDEWSWKIPNAAYAVFEETDLSTHVEFTTGVFELQGDYSTESVAELAADLGASPEAVTAAIEDEPYCRQIVDGREEASDRGVDATPTVYVNDRKLEGNEINDIGDVIESERSE</sequence>